<evidence type="ECO:0000313" key="2">
    <source>
        <dbReference type="Proteomes" id="UP000061665"/>
    </source>
</evidence>
<dbReference type="RefSeq" id="WP_059725162.1">
    <property type="nucleotide sequence ID" value="NZ_LOYI01000079.1"/>
</dbReference>
<evidence type="ECO:0000313" key="1">
    <source>
        <dbReference type="EMBL" id="KVM35663.1"/>
    </source>
</evidence>
<name>A0AB73G8Y9_9BURK</name>
<dbReference type="AlphaFoldDB" id="A0AB73G8Y9"/>
<dbReference type="EMBL" id="LOZE01000039">
    <property type="protein sequence ID" value="KVM35663.1"/>
    <property type="molecule type" value="Genomic_DNA"/>
</dbReference>
<organism evidence="1 2">
    <name type="scientific">Burkholderia ubonensis</name>
    <dbReference type="NCBI Taxonomy" id="101571"/>
    <lineage>
        <taxon>Bacteria</taxon>
        <taxon>Pseudomonadati</taxon>
        <taxon>Pseudomonadota</taxon>
        <taxon>Betaproteobacteria</taxon>
        <taxon>Burkholderiales</taxon>
        <taxon>Burkholderiaceae</taxon>
        <taxon>Burkholderia</taxon>
        <taxon>Burkholderia cepacia complex</taxon>
    </lineage>
</organism>
<dbReference type="Proteomes" id="UP000061665">
    <property type="component" value="Unassembled WGS sequence"/>
</dbReference>
<reference evidence="1 2" key="1">
    <citation type="submission" date="2015-11" db="EMBL/GenBank/DDBJ databases">
        <title>Expanding the genomic diversity of Burkholderia species for the development of highly accurate diagnostics.</title>
        <authorList>
            <person name="Sahl J."/>
            <person name="Keim P."/>
            <person name="Wagner D."/>
        </authorList>
    </citation>
    <scope>NUCLEOTIDE SEQUENCE [LARGE SCALE GENOMIC DNA]</scope>
    <source>
        <strain evidence="1 2">MSMB2058</strain>
    </source>
</reference>
<gene>
    <name evidence="1" type="ORF">WJ53_31810</name>
</gene>
<protein>
    <recommendedName>
        <fullName evidence="3">Restriction endonuclease</fullName>
    </recommendedName>
</protein>
<comment type="caution">
    <text evidence="1">The sequence shown here is derived from an EMBL/GenBank/DDBJ whole genome shotgun (WGS) entry which is preliminary data.</text>
</comment>
<evidence type="ECO:0008006" key="3">
    <source>
        <dbReference type="Google" id="ProtNLM"/>
    </source>
</evidence>
<accession>A0AB73G8Y9</accession>
<proteinExistence type="predicted"/>
<sequence length="333" mass="37980">MDSNYLQQQRFLLQKKVKRLNSCDHKLFHSLFVQFWGYLRGHSLYAGVLAKLAAEAPSYADEVDKTCKGEVYLWETELEAIQFDFRLLEYCAAQPLDGSRGPEVMIGHGIAGSSKFPEMLEGFRDTYLEPFYEYLDEALDGQAAALSLLLKYKRYVEWFERDEVRALVSKGERTVAKHMYAYLFDQGMEFHIEPQSISGEADLVAPELVLDAKLFDGDSSRHGKRYILNGVNQLLTYTRDFHQQVGYLIVYRTCPEDLQFSFARSDMLVPFMIIDGRILYFLVVDVCEYDASASKRGPLKAHVIDEDEVRTVIKQVLPASGSALFPVNPATSV</sequence>